<protein>
    <recommendedName>
        <fullName evidence="2">SPOR domain-containing protein</fullName>
    </recommendedName>
</protein>
<keyword evidence="1" id="KW-0175">Coiled coil</keyword>
<dbReference type="InterPro" id="IPR007730">
    <property type="entry name" value="SPOR-like_dom"/>
</dbReference>
<evidence type="ECO:0000256" key="1">
    <source>
        <dbReference type="SAM" id="Coils"/>
    </source>
</evidence>
<reference evidence="3 4" key="1">
    <citation type="submission" date="2018-04" db="EMBL/GenBank/DDBJ databases">
        <title>Novel Campyloabacter and Helicobacter Species and Strains.</title>
        <authorList>
            <person name="Mannion A.J."/>
            <person name="Shen Z."/>
            <person name="Fox J.G."/>
        </authorList>
    </citation>
    <scope>NUCLEOTIDE SEQUENCE [LARGE SCALE GENOMIC DNA]</scope>
    <source>
        <strain evidence="3 4">MIT 04-9362</strain>
    </source>
</reference>
<comment type="caution">
    <text evidence="3">The sequence shown here is derived from an EMBL/GenBank/DDBJ whole genome shotgun (WGS) entry which is preliminary data.</text>
</comment>
<dbReference type="RefSeq" id="WP_115579203.1">
    <property type="nucleotide sequence ID" value="NZ_NXLX01000012.1"/>
</dbReference>
<dbReference type="NCBIfam" id="TIGR01414">
    <property type="entry name" value="autotrans_barl"/>
    <property type="match status" value="1"/>
</dbReference>
<feature type="coiled-coil region" evidence="1">
    <location>
        <begin position="78"/>
        <end position="138"/>
    </location>
</feature>
<dbReference type="InterPro" id="IPR036709">
    <property type="entry name" value="Autotransporte_beta_dom_sf"/>
</dbReference>
<feature type="domain" description="SPOR" evidence="2">
    <location>
        <begin position="81"/>
        <end position="128"/>
    </location>
</feature>
<evidence type="ECO:0000313" key="4">
    <source>
        <dbReference type="Proteomes" id="UP000256695"/>
    </source>
</evidence>
<dbReference type="InterPro" id="IPR006315">
    <property type="entry name" value="OM_autotransptr_brl_dom"/>
</dbReference>
<dbReference type="Gene3D" id="2.40.128.130">
    <property type="entry name" value="Autotransporter beta-domain"/>
    <property type="match status" value="1"/>
</dbReference>
<feature type="non-terminal residue" evidence="3">
    <location>
        <position position="1"/>
    </location>
</feature>
<dbReference type="Pfam" id="PF05036">
    <property type="entry name" value="SPOR"/>
    <property type="match status" value="1"/>
</dbReference>
<proteinExistence type="predicted"/>
<dbReference type="GO" id="GO:0019867">
    <property type="term" value="C:outer membrane"/>
    <property type="evidence" value="ECO:0007669"/>
    <property type="project" value="InterPro"/>
</dbReference>
<keyword evidence="4" id="KW-1185">Reference proteome</keyword>
<dbReference type="OrthoDB" id="5372972at2"/>
<dbReference type="AlphaFoldDB" id="A0A3D8J7V9"/>
<dbReference type="Proteomes" id="UP000256695">
    <property type="component" value="Unassembled WGS sequence"/>
</dbReference>
<gene>
    <name evidence="3" type="ORF">CQA57_05345</name>
</gene>
<dbReference type="GO" id="GO:0042834">
    <property type="term" value="F:peptidoglycan binding"/>
    <property type="evidence" value="ECO:0007669"/>
    <property type="project" value="InterPro"/>
</dbReference>
<sequence length="142" mass="16458">NFSIKENHRIYFDFERSFGGLITTNYQVNLGYRYSFGASKYTPYNEVETQTIDTKTSIKEIAPTKGYYVELLKVEKPSKKQEKILKQLEDKLKTQSTTQDNKTIKTYLVGPFNNQEEANNAKESLEKARKLLDSQTKVVVIE</sequence>
<name>A0A3D8J7V9_9HELI</name>
<dbReference type="EMBL" id="NXLX01000012">
    <property type="protein sequence ID" value="RDU73196.1"/>
    <property type="molecule type" value="Genomic_DNA"/>
</dbReference>
<evidence type="ECO:0000313" key="3">
    <source>
        <dbReference type="EMBL" id="RDU73196.1"/>
    </source>
</evidence>
<accession>A0A3D8J7V9</accession>
<organism evidence="3 4">
    <name type="scientific">Helicobacter anseris</name>
    <dbReference type="NCBI Taxonomy" id="375926"/>
    <lineage>
        <taxon>Bacteria</taxon>
        <taxon>Pseudomonadati</taxon>
        <taxon>Campylobacterota</taxon>
        <taxon>Epsilonproteobacteria</taxon>
        <taxon>Campylobacterales</taxon>
        <taxon>Helicobacteraceae</taxon>
        <taxon>Helicobacter</taxon>
    </lineage>
</organism>
<evidence type="ECO:0000259" key="2">
    <source>
        <dbReference type="Pfam" id="PF05036"/>
    </source>
</evidence>